<protein>
    <submittedName>
        <fullName evidence="1">Uncharacterized protein</fullName>
    </submittedName>
</protein>
<proteinExistence type="predicted"/>
<dbReference type="Proteomes" id="UP001190700">
    <property type="component" value="Unassembled WGS sequence"/>
</dbReference>
<evidence type="ECO:0000313" key="2">
    <source>
        <dbReference type="Proteomes" id="UP001190700"/>
    </source>
</evidence>
<evidence type="ECO:0000313" key="1">
    <source>
        <dbReference type="EMBL" id="KAK3288634.1"/>
    </source>
</evidence>
<organism evidence="1 2">
    <name type="scientific">Cymbomonas tetramitiformis</name>
    <dbReference type="NCBI Taxonomy" id="36881"/>
    <lineage>
        <taxon>Eukaryota</taxon>
        <taxon>Viridiplantae</taxon>
        <taxon>Chlorophyta</taxon>
        <taxon>Pyramimonadophyceae</taxon>
        <taxon>Pyramimonadales</taxon>
        <taxon>Pyramimonadaceae</taxon>
        <taxon>Cymbomonas</taxon>
    </lineage>
</organism>
<reference evidence="1 2" key="1">
    <citation type="journal article" date="2015" name="Genome Biol. Evol.">
        <title>Comparative Genomics of a Bacterivorous Green Alga Reveals Evolutionary Causalities and Consequences of Phago-Mixotrophic Mode of Nutrition.</title>
        <authorList>
            <person name="Burns J.A."/>
            <person name="Paasch A."/>
            <person name="Narechania A."/>
            <person name="Kim E."/>
        </authorList>
    </citation>
    <scope>NUCLEOTIDE SEQUENCE [LARGE SCALE GENOMIC DNA]</scope>
    <source>
        <strain evidence="1 2">PLY_AMNH</strain>
    </source>
</reference>
<keyword evidence="2" id="KW-1185">Reference proteome</keyword>
<dbReference type="AlphaFoldDB" id="A0AAE0LL14"/>
<name>A0AAE0LL14_9CHLO</name>
<dbReference type="EMBL" id="LGRX02000421">
    <property type="protein sequence ID" value="KAK3288634.1"/>
    <property type="molecule type" value="Genomic_DNA"/>
</dbReference>
<comment type="caution">
    <text evidence="1">The sequence shown here is derived from an EMBL/GenBank/DDBJ whole genome shotgun (WGS) entry which is preliminary data.</text>
</comment>
<sequence>MMCPKRFLTVLEVGSQTNAHEIATELEVLARREASGEKVLNDRSQISELSLFDAALRACDARLLSLPFGKREATAFGIAETYHPSKFTDETLRVMIMQFMLRYVLMHSVNSFSTESHVEKPTFASLSENGDSPPYASYGEAADRVCSELHNRMDDRTRGRFFAAATIILCRYPMSEPIDAYHRLLRTATAERVQYLYREEIRRCVLVPAIDDAPIDDTDGMRWRQGLVEWTVRQCKAPMPDKLYHLCTELLLLSKFVPTSWGASLAEGIVERESAAFQRNPATGVLAHCAPDRASDVRAEVQSIMTRMGEVYRRRKKGAVDITFELELHWEFGVACLQYACLQECDLDWMNRFYVDDAMDAQRAFEHMRAHRSRSGVAYAPALVHSNGVWCFKRTDRDAPERLAGRAELDAWSAIGLWCGTVLAEMKGVPCRAKNIRNVLVDIRDCGEP</sequence>
<gene>
    <name evidence="1" type="ORF">CYMTET_3852</name>
</gene>
<accession>A0AAE0LL14</accession>